<evidence type="ECO:0000313" key="24">
    <source>
        <dbReference type="EMBL" id="KAG8515797.1"/>
    </source>
</evidence>
<dbReference type="Gene3D" id="3.40.50.720">
    <property type="entry name" value="NAD(P)-binding Rossmann-like Domain"/>
    <property type="match status" value="1"/>
</dbReference>
<evidence type="ECO:0000256" key="9">
    <source>
        <dbReference type="ARBA" id="ARBA00022679"/>
    </source>
</evidence>
<dbReference type="PRINTS" id="PR00078">
    <property type="entry name" value="G3PDHDRGNASE"/>
</dbReference>
<evidence type="ECO:0000256" key="8">
    <source>
        <dbReference type="ARBA" id="ARBA00022490"/>
    </source>
</evidence>
<evidence type="ECO:0000259" key="23">
    <source>
        <dbReference type="SMART" id="SM00846"/>
    </source>
</evidence>
<feature type="domain" description="Glyceraldehyde 3-phosphate dehydrogenase NAD(P) binding" evidence="23">
    <location>
        <begin position="2"/>
        <end position="128"/>
    </location>
</feature>
<evidence type="ECO:0000256" key="2">
    <source>
        <dbReference type="ARBA" id="ARBA00004245"/>
    </source>
</evidence>
<keyword evidence="10" id="KW-0053">Apoptosis</keyword>
<evidence type="ECO:0000256" key="5">
    <source>
        <dbReference type="ARBA" id="ARBA00007406"/>
    </source>
</evidence>
<organism evidence="24 25">
    <name type="scientific">Galemys pyrenaicus</name>
    <name type="common">Iberian desman</name>
    <name type="synonym">Pyrenean desman</name>
    <dbReference type="NCBI Taxonomy" id="202257"/>
    <lineage>
        <taxon>Eukaryota</taxon>
        <taxon>Metazoa</taxon>
        <taxon>Chordata</taxon>
        <taxon>Craniata</taxon>
        <taxon>Vertebrata</taxon>
        <taxon>Euteleostomi</taxon>
        <taxon>Mammalia</taxon>
        <taxon>Eutheria</taxon>
        <taxon>Laurasiatheria</taxon>
        <taxon>Eulipotyphla</taxon>
        <taxon>Talpidae</taxon>
        <taxon>Galemys</taxon>
    </lineage>
</organism>
<evidence type="ECO:0000256" key="21">
    <source>
        <dbReference type="ARBA" id="ARBA00048005"/>
    </source>
</evidence>
<evidence type="ECO:0000256" key="14">
    <source>
        <dbReference type="ARBA" id="ARBA00023027"/>
    </source>
</evidence>
<evidence type="ECO:0000256" key="6">
    <source>
        <dbReference type="ARBA" id="ARBA00013119"/>
    </source>
</evidence>
<comment type="caution">
    <text evidence="24">The sequence shown here is derived from an EMBL/GenBank/DDBJ whole genome shotgun (WGS) entry which is preliminary data.</text>
</comment>
<comment type="pathway">
    <text evidence="4">Carbohydrate degradation; glycolysis; pyruvate from D-glyceraldehyde 3-phosphate: step 1/5.</text>
</comment>
<dbReference type="PANTHER" id="PTHR10836">
    <property type="entry name" value="GLYCERALDEHYDE 3-PHOSPHATE DEHYDROGENASE"/>
    <property type="match status" value="1"/>
</dbReference>
<evidence type="ECO:0000256" key="1">
    <source>
        <dbReference type="ARBA" id="ARBA00004123"/>
    </source>
</evidence>
<dbReference type="GO" id="GO:0016740">
    <property type="term" value="F:transferase activity"/>
    <property type="evidence" value="ECO:0007669"/>
    <property type="project" value="UniProtKB-KW"/>
</dbReference>
<dbReference type="EC" id="1.2.1.12" evidence="6"/>
<reference evidence="24" key="1">
    <citation type="journal article" date="2021" name="Evol. Appl.">
        <title>The genome of the Pyrenean desman and the effects of bottlenecks and inbreeding on the genomic landscape of an endangered species.</title>
        <authorList>
            <person name="Escoda L."/>
            <person name="Castresana J."/>
        </authorList>
    </citation>
    <scope>NUCLEOTIDE SEQUENCE</scope>
    <source>
        <strain evidence="24">IBE-C5619</strain>
    </source>
</reference>
<dbReference type="InterPro" id="IPR036291">
    <property type="entry name" value="NAD(P)-bd_dom_sf"/>
</dbReference>
<dbReference type="PROSITE" id="PS00071">
    <property type="entry name" value="GAPDH"/>
    <property type="match status" value="1"/>
</dbReference>
<evidence type="ECO:0000256" key="12">
    <source>
        <dbReference type="ARBA" id="ARBA00022845"/>
    </source>
</evidence>
<keyword evidence="13" id="KW-0560">Oxidoreductase</keyword>
<dbReference type="GO" id="GO:0004365">
    <property type="term" value="F:glyceraldehyde-3-phosphate dehydrogenase (NAD+) (phosphorylating) activity"/>
    <property type="evidence" value="ECO:0007669"/>
    <property type="project" value="UniProtKB-EC"/>
</dbReference>
<evidence type="ECO:0000256" key="10">
    <source>
        <dbReference type="ARBA" id="ARBA00022703"/>
    </source>
</evidence>
<name>A0A8J6DNA3_GALPY</name>
<comment type="subcellular location">
    <subcellularLocation>
        <location evidence="2">Cytoplasm</location>
        <location evidence="2">Cytoskeleton</location>
    </subcellularLocation>
    <subcellularLocation>
        <location evidence="3">Cytoplasm</location>
        <location evidence="3">Cytosol</location>
    </subcellularLocation>
    <subcellularLocation>
        <location evidence="1">Nucleus</location>
    </subcellularLocation>
</comment>
<keyword evidence="16" id="KW-0206">Cytoskeleton</keyword>
<evidence type="ECO:0000256" key="4">
    <source>
        <dbReference type="ARBA" id="ARBA00004869"/>
    </source>
</evidence>
<dbReference type="Pfam" id="PF02800">
    <property type="entry name" value="Gp_dh_C"/>
    <property type="match status" value="1"/>
</dbReference>
<dbReference type="GO" id="GO:0005634">
    <property type="term" value="C:nucleus"/>
    <property type="evidence" value="ECO:0007669"/>
    <property type="project" value="UniProtKB-SubCell"/>
</dbReference>
<comment type="catalytic activity">
    <reaction evidence="20">
        <text>D-glyceraldehyde 3-phosphate + phosphate + NAD(+) = (2R)-3-phospho-glyceroyl phosphate + NADH + H(+)</text>
        <dbReference type="Rhea" id="RHEA:10300"/>
        <dbReference type="ChEBI" id="CHEBI:15378"/>
        <dbReference type="ChEBI" id="CHEBI:43474"/>
        <dbReference type="ChEBI" id="CHEBI:57540"/>
        <dbReference type="ChEBI" id="CHEBI:57604"/>
        <dbReference type="ChEBI" id="CHEBI:57945"/>
        <dbReference type="ChEBI" id="CHEBI:59776"/>
        <dbReference type="EC" id="1.2.1.12"/>
    </reaction>
</comment>
<evidence type="ECO:0000256" key="11">
    <source>
        <dbReference type="ARBA" id="ARBA00022799"/>
    </source>
</evidence>
<protein>
    <recommendedName>
        <fullName evidence="7">Glyceraldehyde-3-phosphate dehydrogenase</fullName>
        <ecNumber evidence="6">1.2.1.12</ecNumber>
    </recommendedName>
    <alternativeName>
        <fullName evidence="18">Peptidyl-cysteine S-nitrosylase GAPDH</fullName>
    </alternativeName>
</protein>
<keyword evidence="15" id="KW-0324">Glycolysis</keyword>
<dbReference type="GO" id="GO:0005856">
    <property type="term" value="C:cytoskeleton"/>
    <property type="evidence" value="ECO:0007669"/>
    <property type="project" value="UniProtKB-SubCell"/>
</dbReference>
<dbReference type="AlphaFoldDB" id="A0A8J6DNA3"/>
<dbReference type="Gene3D" id="3.30.360.10">
    <property type="entry name" value="Dihydrodipicolinate Reductase, domain 2"/>
    <property type="match status" value="1"/>
</dbReference>
<dbReference type="GO" id="GO:0006417">
    <property type="term" value="P:regulation of translation"/>
    <property type="evidence" value="ECO:0007669"/>
    <property type="project" value="UniProtKB-KW"/>
</dbReference>
<keyword evidence="11" id="KW-0702">S-nitrosylation</keyword>
<comment type="subunit">
    <text evidence="19">Homotetramer. Interacts with TPPP; the interaction is direct. Interacts (when S-nitrosylated) with SIAH1; leading to nuclear translocation. Interacts with RILPL1/GOSPEL, leading to prevent the interaction between GAPDH and SIAH1 and prevent nuclear translocation. Interacts with CHP1; the interaction increases the binding of CHP1 with microtubules. Associates with microtubules. Interacts with EIF1AD, USP25, PRKCI and WARS1. Interacts with phosphorylated RPL13A; inhibited by oxidatively-modified low-densitity lipoprotein (LDL(ox)). Component of the GAIT complex. Interacts with FKBP6; leading to inhibit GAPDH catalytic activity. Interacts with TRAF2, promoting TRAF2 ubiquitination. Interacts with TRAF3, promoting TRAF3 ubiquitination.</text>
</comment>
<sequence>MVKVKENKCGWIGCLVTRAAFKSGNLDTVAIIDPFFDLNYMIYKTQYDAVHCRFNGTVKAVGSLSSRKSPCPSSRSKSPTKIKWGDAGADYVVKFTDVLTTLEKDGTHLKGVNHKRVNSLKIINNVSCTTNCLDPWSKVIHGNFGIMEGLMTKVHTMAATQKMVDGPSGKLWCNGQGAAQNIILISTGKVIPELNGKLSGMVFCVPISNISIVDLICCLEKVAKFNDIKEVVKQASQGPLKGILGYTESRAVP</sequence>
<dbReference type="GO" id="GO:0006096">
    <property type="term" value="P:glycolytic process"/>
    <property type="evidence" value="ECO:0007669"/>
    <property type="project" value="UniProtKB-KW"/>
</dbReference>
<keyword evidence="9" id="KW-0808">Transferase</keyword>
<dbReference type="SMART" id="SM00846">
    <property type="entry name" value="Gp_dh_N"/>
    <property type="match status" value="1"/>
</dbReference>
<dbReference type="Pfam" id="PF00044">
    <property type="entry name" value="Gp_dh_N"/>
    <property type="match status" value="1"/>
</dbReference>
<comment type="similarity">
    <text evidence="5 22">Belongs to the glyceraldehyde-3-phosphate dehydrogenase family.</text>
</comment>
<evidence type="ECO:0000256" key="18">
    <source>
        <dbReference type="ARBA" id="ARBA00031890"/>
    </source>
</evidence>
<evidence type="ECO:0000256" key="20">
    <source>
        <dbReference type="ARBA" id="ARBA00047698"/>
    </source>
</evidence>
<dbReference type="EMBL" id="JAGFMF010011697">
    <property type="protein sequence ID" value="KAG8515797.1"/>
    <property type="molecule type" value="Genomic_DNA"/>
</dbReference>
<evidence type="ECO:0000256" key="17">
    <source>
        <dbReference type="ARBA" id="ARBA00023242"/>
    </source>
</evidence>
<accession>A0A8J6DNA3</accession>
<dbReference type="PANTHER" id="PTHR10836:SF111">
    <property type="entry name" value="GLYCERALDEHYDE-3-PHOSPHATE DEHYDROGENASE"/>
    <property type="match status" value="1"/>
</dbReference>
<evidence type="ECO:0000256" key="22">
    <source>
        <dbReference type="RuleBase" id="RU000397"/>
    </source>
</evidence>
<dbReference type="InterPro" id="IPR020831">
    <property type="entry name" value="GlycerAld/Erythrose_P_DH"/>
</dbReference>
<dbReference type="GO" id="GO:0051287">
    <property type="term" value="F:NAD binding"/>
    <property type="evidence" value="ECO:0007669"/>
    <property type="project" value="InterPro"/>
</dbReference>
<dbReference type="Proteomes" id="UP000700334">
    <property type="component" value="Unassembled WGS sequence"/>
</dbReference>
<keyword evidence="8" id="KW-0963">Cytoplasm</keyword>
<evidence type="ECO:0000256" key="15">
    <source>
        <dbReference type="ARBA" id="ARBA00023152"/>
    </source>
</evidence>
<dbReference type="OrthoDB" id="1152826at2759"/>
<evidence type="ECO:0000256" key="19">
    <source>
        <dbReference type="ARBA" id="ARBA00046997"/>
    </source>
</evidence>
<evidence type="ECO:0000256" key="13">
    <source>
        <dbReference type="ARBA" id="ARBA00023002"/>
    </source>
</evidence>
<proteinExistence type="inferred from homology"/>
<dbReference type="InterPro" id="IPR020829">
    <property type="entry name" value="GlycerAld_3-P_DH_cat"/>
</dbReference>
<keyword evidence="17" id="KW-0539">Nucleus</keyword>
<dbReference type="GO" id="GO:0006915">
    <property type="term" value="P:apoptotic process"/>
    <property type="evidence" value="ECO:0007669"/>
    <property type="project" value="UniProtKB-KW"/>
</dbReference>
<dbReference type="InterPro" id="IPR020830">
    <property type="entry name" value="GlycerAld_3-P_DH_AS"/>
</dbReference>
<gene>
    <name evidence="24" type="ORF">J0S82_010879</name>
</gene>
<dbReference type="InterPro" id="IPR020828">
    <property type="entry name" value="GlycerAld_3-P_DH_NAD(P)-bd"/>
</dbReference>
<comment type="catalytic activity">
    <reaction evidence="21">
        <text>S-nitroso-L-cysteinyl-[GAPDH] + L-cysteinyl-[protein] = L-cysteinyl-[GAPDH] + S-nitroso-L-cysteinyl-[protein]</text>
        <dbReference type="Rhea" id="RHEA:66684"/>
        <dbReference type="Rhea" id="RHEA-COMP:10131"/>
        <dbReference type="Rhea" id="RHEA-COMP:17089"/>
        <dbReference type="Rhea" id="RHEA-COMP:17090"/>
        <dbReference type="Rhea" id="RHEA-COMP:17091"/>
        <dbReference type="ChEBI" id="CHEBI:29950"/>
        <dbReference type="ChEBI" id="CHEBI:149494"/>
    </reaction>
    <physiologicalReaction direction="left-to-right" evidence="21">
        <dbReference type="Rhea" id="RHEA:66685"/>
    </physiologicalReaction>
</comment>
<keyword evidence="14" id="KW-0520">NAD</keyword>
<evidence type="ECO:0000256" key="7">
    <source>
        <dbReference type="ARBA" id="ARBA00021022"/>
    </source>
</evidence>
<dbReference type="SUPFAM" id="SSF55347">
    <property type="entry name" value="Glyceraldehyde-3-phosphate dehydrogenase-like, C-terminal domain"/>
    <property type="match status" value="1"/>
</dbReference>
<dbReference type="SUPFAM" id="SSF51735">
    <property type="entry name" value="NAD(P)-binding Rossmann-fold domains"/>
    <property type="match status" value="1"/>
</dbReference>
<evidence type="ECO:0000256" key="16">
    <source>
        <dbReference type="ARBA" id="ARBA00023212"/>
    </source>
</evidence>
<dbReference type="GO" id="GO:0005829">
    <property type="term" value="C:cytosol"/>
    <property type="evidence" value="ECO:0007669"/>
    <property type="project" value="UniProtKB-SubCell"/>
</dbReference>
<evidence type="ECO:0000256" key="3">
    <source>
        <dbReference type="ARBA" id="ARBA00004514"/>
    </source>
</evidence>
<evidence type="ECO:0000313" key="25">
    <source>
        <dbReference type="Proteomes" id="UP000700334"/>
    </source>
</evidence>
<keyword evidence="25" id="KW-1185">Reference proteome</keyword>
<keyword evidence="12" id="KW-0810">Translation regulation</keyword>